<dbReference type="EMBL" id="JACRSY010000008">
    <property type="protein sequence ID" value="MBC8579146.1"/>
    <property type="molecule type" value="Genomic_DNA"/>
</dbReference>
<sequence length="135" mass="15299">MFVRYDGTIINLDNISYINVTNTQADFYCMNGLLLTSVPLTNKEDAINLIESAMSYSGLIQAIDRLKDSYDGLSERFTDCMKDFGDLIDNLGVQRLNYASLMNDTMEQWADILGVKHKVTLRKIGEKQEENGQKS</sequence>
<evidence type="ECO:0000313" key="2">
    <source>
        <dbReference type="Proteomes" id="UP000655830"/>
    </source>
</evidence>
<proteinExistence type="predicted"/>
<dbReference type="RefSeq" id="WP_249332301.1">
    <property type="nucleotide sequence ID" value="NZ_JACRSY010000008.1"/>
</dbReference>
<keyword evidence="2" id="KW-1185">Reference proteome</keyword>
<protein>
    <submittedName>
        <fullName evidence="1">Uncharacterized protein</fullName>
    </submittedName>
</protein>
<dbReference type="AlphaFoldDB" id="A0A926EDR6"/>
<reference evidence="1" key="1">
    <citation type="submission" date="2020-08" db="EMBL/GenBank/DDBJ databases">
        <title>Genome public.</title>
        <authorList>
            <person name="Liu C."/>
            <person name="Sun Q."/>
        </authorList>
    </citation>
    <scope>NUCLEOTIDE SEQUENCE</scope>
    <source>
        <strain evidence="1">NSJ-12</strain>
    </source>
</reference>
<dbReference type="Proteomes" id="UP000655830">
    <property type="component" value="Unassembled WGS sequence"/>
</dbReference>
<organism evidence="1 2">
    <name type="scientific">Zhenhengia yiwuensis</name>
    <dbReference type="NCBI Taxonomy" id="2763666"/>
    <lineage>
        <taxon>Bacteria</taxon>
        <taxon>Bacillati</taxon>
        <taxon>Bacillota</taxon>
        <taxon>Clostridia</taxon>
        <taxon>Lachnospirales</taxon>
        <taxon>Lachnospiraceae</taxon>
        <taxon>Zhenhengia</taxon>
    </lineage>
</organism>
<accession>A0A926EDR6</accession>
<comment type="caution">
    <text evidence="1">The sequence shown here is derived from an EMBL/GenBank/DDBJ whole genome shotgun (WGS) entry which is preliminary data.</text>
</comment>
<name>A0A926EDR6_9FIRM</name>
<evidence type="ECO:0000313" key="1">
    <source>
        <dbReference type="EMBL" id="MBC8579146.1"/>
    </source>
</evidence>
<gene>
    <name evidence="1" type="ORF">H8718_06295</name>
</gene>